<dbReference type="EMBL" id="CAJOBR010061839">
    <property type="protein sequence ID" value="CAF5074188.1"/>
    <property type="molecule type" value="Genomic_DNA"/>
</dbReference>
<dbReference type="Proteomes" id="UP000663848">
    <property type="component" value="Unassembled WGS sequence"/>
</dbReference>
<gene>
    <name evidence="1" type="ORF">QYT958_LOCUS43473</name>
    <name evidence="2" type="ORF">QYT958_LOCUS43477</name>
</gene>
<dbReference type="AlphaFoldDB" id="A0A822DJ02"/>
<sequence>RMRRSAMHNNGYSGENSEFHLDMPQIPMWQNSSLPPPIHVQLLPTNLNGQHSSMDHFINNGGDQLDRKYFSFNH</sequence>
<evidence type="ECO:0000313" key="1">
    <source>
        <dbReference type="EMBL" id="CAF5074188.1"/>
    </source>
</evidence>
<proteinExistence type="predicted"/>
<name>A0A822DJ02_9BILA</name>
<protein>
    <submittedName>
        <fullName evidence="2">Uncharacterized protein</fullName>
    </submittedName>
</protein>
<comment type="caution">
    <text evidence="2">The sequence shown here is derived from an EMBL/GenBank/DDBJ whole genome shotgun (WGS) entry which is preliminary data.</text>
</comment>
<reference evidence="2" key="1">
    <citation type="submission" date="2021-02" db="EMBL/GenBank/DDBJ databases">
        <authorList>
            <person name="Nowell W R."/>
        </authorList>
    </citation>
    <scope>NUCLEOTIDE SEQUENCE</scope>
</reference>
<evidence type="ECO:0000313" key="2">
    <source>
        <dbReference type="EMBL" id="CAF5074219.1"/>
    </source>
</evidence>
<organism evidence="2 3">
    <name type="scientific">Rotaria socialis</name>
    <dbReference type="NCBI Taxonomy" id="392032"/>
    <lineage>
        <taxon>Eukaryota</taxon>
        <taxon>Metazoa</taxon>
        <taxon>Spiralia</taxon>
        <taxon>Gnathifera</taxon>
        <taxon>Rotifera</taxon>
        <taxon>Eurotatoria</taxon>
        <taxon>Bdelloidea</taxon>
        <taxon>Philodinida</taxon>
        <taxon>Philodinidae</taxon>
        <taxon>Rotaria</taxon>
    </lineage>
</organism>
<evidence type="ECO:0000313" key="3">
    <source>
        <dbReference type="Proteomes" id="UP000663848"/>
    </source>
</evidence>
<feature type="non-terminal residue" evidence="2">
    <location>
        <position position="1"/>
    </location>
</feature>
<accession>A0A822DJ02</accession>
<dbReference type="EMBL" id="CAJOBR010061847">
    <property type="protein sequence ID" value="CAF5074219.1"/>
    <property type="molecule type" value="Genomic_DNA"/>
</dbReference>